<dbReference type="EMBL" id="QZJF01000017">
    <property type="protein sequence ID" value="RJR26888.1"/>
    <property type="molecule type" value="Genomic_DNA"/>
</dbReference>
<evidence type="ECO:0000256" key="1">
    <source>
        <dbReference type="SAM" id="Phobius"/>
    </source>
</evidence>
<gene>
    <name evidence="2" type="ORF">C4561_03880</name>
</gene>
<proteinExistence type="predicted"/>
<evidence type="ECO:0000313" key="3">
    <source>
        <dbReference type="Proteomes" id="UP000265540"/>
    </source>
</evidence>
<comment type="caution">
    <text evidence="2">The sequence shown here is derived from an EMBL/GenBank/DDBJ whole genome shotgun (WGS) entry which is preliminary data.</text>
</comment>
<reference evidence="2 3" key="1">
    <citation type="journal article" date="2017" name="ISME J.">
        <title>Energy and carbon metabolisms in a deep terrestrial subsurface fluid microbial community.</title>
        <authorList>
            <person name="Momper L."/>
            <person name="Jungbluth S.P."/>
            <person name="Lee M.D."/>
            <person name="Amend J.P."/>
        </authorList>
    </citation>
    <scope>NUCLEOTIDE SEQUENCE [LARGE SCALE GENOMIC DNA]</scope>
    <source>
        <strain evidence="2">SURF_46</strain>
    </source>
</reference>
<keyword evidence="1" id="KW-0812">Transmembrane</keyword>
<protein>
    <recommendedName>
        <fullName evidence="4">DUF948 domain-containing protein</fullName>
    </recommendedName>
</protein>
<sequence>MDIQTILVFLLAILTVNLIAVGVYVVLVLKEFRETVKKANQVLDNVHEVTDAVATPITSLAGIIAGVTESVRAVKAISSLIDGSGKEES</sequence>
<keyword evidence="1" id="KW-0472">Membrane</keyword>
<organism evidence="2 3">
    <name type="scientific">candidate division WWE3 bacterium</name>
    <dbReference type="NCBI Taxonomy" id="2053526"/>
    <lineage>
        <taxon>Bacteria</taxon>
        <taxon>Katanobacteria</taxon>
    </lineage>
</organism>
<keyword evidence="1" id="KW-1133">Transmembrane helix</keyword>
<accession>A0A3A4ZCS1</accession>
<feature type="transmembrane region" description="Helical" evidence="1">
    <location>
        <begin position="6"/>
        <end position="29"/>
    </location>
</feature>
<evidence type="ECO:0000313" key="2">
    <source>
        <dbReference type="EMBL" id="RJR26888.1"/>
    </source>
</evidence>
<evidence type="ECO:0008006" key="4">
    <source>
        <dbReference type="Google" id="ProtNLM"/>
    </source>
</evidence>
<name>A0A3A4ZCS1_UNCKA</name>
<dbReference type="AlphaFoldDB" id="A0A3A4ZCS1"/>
<dbReference type="Proteomes" id="UP000265540">
    <property type="component" value="Unassembled WGS sequence"/>
</dbReference>